<dbReference type="RefSeq" id="XP_048135777.1">
    <property type="nucleotide sequence ID" value="XM_048279820.1"/>
</dbReference>
<accession>A0ABM3HGR9</accession>
<reference evidence="2" key="1">
    <citation type="submission" date="2025-08" db="UniProtKB">
        <authorList>
            <consortium name="RefSeq"/>
        </authorList>
    </citation>
    <scope>IDENTIFICATION</scope>
    <source>
        <tissue evidence="2">Leaf</tissue>
    </source>
</reference>
<gene>
    <name evidence="2" type="primary">LOC125315342</name>
</gene>
<evidence type="ECO:0000313" key="2">
    <source>
        <dbReference type="RefSeq" id="XP_048135777.1"/>
    </source>
</evidence>
<protein>
    <submittedName>
        <fullName evidence="2">Uncharacterized protein LOC125315342</fullName>
    </submittedName>
</protein>
<dbReference type="Proteomes" id="UP000827889">
    <property type="component" value="Chromosome 5"/>
</dbReference>
<evidence type="ECO:0000313" key="1">
    <source>
        <dbReference type="Proteomes" id="UP000827889"/>
    </source>
</evidence>
<keyword evidence="1" id="KW-1185">Reference proteome</keyword>
<dbReference type="GeneID" id="125315342"/>
<organism evidence="1 2">
    <name type="scientific">Rhodamnia argentea</name>
    <dbReference type="NCBI Taxonomy" id="178133"/>
    <lineage>
        <taxon>Eukaryota</taxon>
        <taxon>Viridiplantae</taxon>
        <taxon>Streptophyta</taxon>
        <taxon>Embryophyta</taxon>
        <taxon>Tracheophyta</taxon>
        <taxon>Spermatophyta</taxon>
        <taxon>Magnoliopsida</taxon>
        <taxon>eudicotyledons</taxon>
        <taxon>Gunneridae</taxon>
        <taxon>Pentapetalae</taxon>
        <taxon>rosids</taxon>
        <taxon>malvids</taxon>
        <taxon>Myrtales</taxon>
        <taxon>Myrtaceae</taxon>
        <taxon>Myrtoideae</taxon>
        <taxon>Myrteae</taxon>
        <taxon>Australasian group</taxon>
        <taxon>Rhodamnia</taxon>
    </lineage>
</organism>
<proteinExistence type="predicted"/>
<name>A0ABM3HGR9_9MYRT</name>
<sequence length="134" mass="14611">MANLPSPPALLLQASELRSQCLKDYNNPRLIATVNSDIFEARRSPEVYNARRAMEDAIVAYTRQACRVLAEGALVVSSMEEIEALLVLLIRATPHDPLLSVVIKGPVPQGNVVDLLVAQMRATLEGEGIVLRHG</sequence>